<proteinExistence type="predicted"/>
<organism evidence="2 3">
    <name type="scientific">Telmatocola sphagniphila</name>
    <dbReference type="NCBI Taxonomy" id="1123043"/>
    <lineage>
        <taxon>Bacteria</taxon>
        <taxon>Pseudomonadati</taxon>
        <taxon>Planctomycetota</taxon>
        <taxon>Planctomycetia</taxon>
        <taxon>Gemmatales</taxon>
        <taxon>Gemmataceae</taxon>
    </lineage>
</organism>
<keyword evidence="3" id="KW-1185">Reference proteome</keyword>
<feature type="region of interest" description="Disordered" evidence="1">
    <location>
        <begin position="38"/>
        <end position="59"/>
    </location>
</feature>
<sequence length="59" mass="6733">MTGVRLAVPVIGIERTKKPGSRTLPGCICVDQPANHLERQHFRSPRSHDWERRGNRLTT</sequence>
<evidence type="ECO:0000313" key="2">
    <source>
        <dbReference type="EMBL" id="QVL32379.1"/>
    </source>
</evidence>
<evidence type="ECO:0000256" key="1">
    <source>
        <dbReference type="SAM" id="MobiDB-lite"/>
    </source>
</evidence>
<reference evidence="2" key="1">
    <citation type="submission" date="2021-05" db="EMBL/GenBank/DDBJ databases">
        <title>Complete genome sequence of the cellulolytic planctomycete Telmatocola sphagniphila SP2T and characterization of the first cellulase from planctomycetes.</title>
        <authorList>
            <person name="Rakitin A.L."/>
            <person name="Beletsky A.V."/>
            <person name="Naumoff D.G."/>
            <person name="Kulichevskaya I.S."/>
            <person name="Mardanov A.V."/>
            <person name="Ravin N.V."/>
            <person name="Dedysh S.N."/>
        </authorList>
    </citation>
    <scope>NUCLEOTIDE SEQUENCE</scope>
    <source>
        <strain evidence="2">SP2T</strain>
    </source>
</reference>
<name>A0A8E6B6V9_9BACT</name>
<dbReference type="RefSeq" id="WP_213497272.1">
    <property type="nucleotide sequence ID" value="NZ_CP074694.1"/>
</dbReference>
<evidence type="ECO:0000313" key="3">
    <source>
        <dbReference type="Proteomes" id="UP000676194"/>
    </source>
</evidence>
<dbReference type="EMBL" id="CP074694">
    <property type="protein sequence ID" value="QVL32379.1"/>
    <property type="molecule type" value="Genomic_DNA"/>
</dbReference>
<dbReference type="KEGG" id="tsph:KIH39_00215"/>
<dbReference type="Proteomes" id="UP000676194">
    <property type="component" value="Chromosome"/>
</dbReference>
<gene>
    <name evidence="2" type="ORF">KIH39_00215</name>
</gene>
<accession>A0A8E6B6V9</accession>
<protein>
    <submittedName>
        <fullName evidence="2">Uncharacterized protein</fullName>
    </submittedName>
</protein>
<dbReference type="AlphaFoldDB" id="A0A8E6B6V9"/>